<dbReference type="Pfam" id="PF23343">
    <property type="entry name" value="REP_ORF2-G2P"/>
    <property type="match status" value="1"/>
</dbReference>
<dbReference type="InterPro" id="IPR056906">
    <property type="entry name" value="ORF2/G2P_dom"/>
</dbReference>
<protein>
    <submittedName>
        <fullName evidence="2">Replication associated protein</fullName>
    </submittedName>
</protein>
<organism evidence="2">
    <name type="scientific">Microviridae sp. ctydc4</name>
    <dbReference type="NCBI Taxonomy" id="2827623"/>
    <lineage>
        <taxon>Viruses</taxon>
        <taxon>Monodnaviria</taxon>
        <taxon>Sangervirae</taxon>
        <taxon>Phixviricota</taxon>
        <taxon>Malgrandaviricetes</taxon>
        <taxon>Petitvirales</taxon>
        <taxon>Microviridae</taxon>
    </lineage>
</organism>
<reference evidence="2" key="1">
    <citation type="journal article" date="2021" name="Proc. Natl. Acad. Sci. U.S.A.">
        <title>A Catalog of Tens of Thousands of Viruses from Human Metagenomes Reveals Hidden Associations with Chronic Diseases.</title>
        <authorList>
            <person name="Tisza M.J."/>
            <person name="Buck C.B."/>
        </authorList>
    </citation>
    <scope>NUCLEOTIDE SEQUENCE</scope>
    <source>
        <strain evidence="2">Ctydc4</strain>
    </source>
</reference>
<name>A0A8S5LQ32_9VIRU</name>
<feature type="domain" description="Replication-associated protein ORF2/G2P" evidence="1">
    <location>
        <begin position="71"/>
        <end position="188"/>
    </location>
</feature>
<accession>A0A8S5LQ32</accession>
<dbReference type="EMBL" id="BK015891">
    <property type="protein sequence ID" value="DAD72000.1"/>
    <property type="molecule type" value="Genomic_DNA"/>
</dbReference>
<sequence>MACYHPIDCWRVPDAGSQTGYRIVFGSPASPPARGAEPCTIPCGKCIGCRLAHSRQWAVRCVHEASLHERNCFLTLTFDDAHLPASGSVSVRDVQLFLKRLRKALSYQHIKIRFFACGEYGDKNLRPHYHLIIFNYDFSDDRQLLRQTPYGPLYISDFLFSLWPYGFHTIGNVTFKSCAYVARYVTKKVYGKDAPAHYQGRTPEFITMSRKPGIAHDWIVKYFNDVYNYDKVVLPDGMITRPPAYYDEFLHLTDSEKYDILKERRKQTVKKESVTRLLQKEEHQKEIAKKLIRPIEGA</sequence>
<evidence type="ECO:0000259" key="1">
    <source>
        <dbReference type="Pfam" id="PF23343"/>
    </source>
</evidence>
<proteinExistence type="predicted"/>
<evidence type="ECO:0000313" key="2">
    <source>
        <dbReference type="EMBL" id="DAD72000.1"/>
    </source>
</evidence>